<dbReference type="AlphaFoldDB" id="A0A084WIF5"/>
<feature type="domain" description="Caspase family p10" evidence="3">
    <location>
        <begin position="159"/>
        <end position="244"/>
    </location>
</feature>
<dbReference type="OMA" id="CEANSDK"/>
<dbReference type="PROSITE" id="PS50207">
    <property type="entry name" value="CASPASE_P10"/>
    <property type="match status" value="1"/>
</dbReference>
<feature type="domain" description="Caspase family p20" evidence="4">
    <location>
        <begin position="30"/>
        <end position="134"/>
    </location>
</feature>
<protein>
    <submittedName>
        <fullName evidence="5 6">Caspase short class (AGAP012544-PA)</fullName>
    </submittedName>
</protein>
<evidence type="ECO:0000259" key="3">
    <source>
        <dbReference type="PROSITE" id="PS50207"/>
    </source>
</evidence>
<evidence type="ECO:0000313" key="7">
    <source>
        <dbReference type="Proteomes" id="UP000030765"/>
    </source>
</evidence>
<dbReference type="EMBL" id="KE525347">
    <property type="protein sequence ID" value="KFB49999.1"/>
    <property type="molecule type" value="Genomic_DNA"/>
</dbReference>
<dbReference type="PANTHER" id="PTHR22576:SF41">
    <property type="entry name" value="CASPASE 14, APOPTOSIS-RELATED CYSTEINE PEPTIDASE"/>
    <property type="match status" value="1"/>
</dbReference>
<dbReference type="PRINTS" id="PR00376">
    <property type="entry name" value="IL1BCENZYME"/>
</dbReference>
<dbReference type="GO" id="GO:0006508">
    <property type="term" value="P:proteolysis"/>
    <property type="evidence" value="ECO:0007669"/>
    <property type="project" value="InterPro"/>
</dbReference>
<organism evidence="5">
    <name type="scientific">Anopheles sinensis</name>
    <name type="common">Mosquito</name>
    <dbReference type="NCBI Taxonomy" id="74873"/>
    <lineage>
        <taxon>Eukaryota</taxon>
        <taxon>Metazoa</taxon>
        <taxon>Ecdysozoa</taxon>
        <taxon>Arthropoda</taxon>
        <taxon>Hexapoda</taxon>
        <taxon>Insecta</taxon>
        <taxon>Pterygota</taxon>
        <taxon>Neoptera</taxon>
        <taxon>Endopterygota</taxon>
        <taxon>Diptera</taxon>
        <taxon>Nematocera</taxon>
        <taxon>Culicoidea</taxon>
        <taxon>Culicidae</taxon>
        <taxon>Anophelinae</taxon>
        <taxon>Anopheles</taxon>
    </lineage>
</organism>
<dbReference type="Pfam" id="PF00656">
    <property type="entry name" value="Peptidase_C14"/>
    <property type="match status" value="1"/>
</dbReference>
<dbReference type="EMBL" id="ATLV01023930">
    <property type="status" value="NOT_ANNOTATED_CDS"/>
    <property type="molecule type" value="Genomic_DNA"/>
</dbReference>
<dbReference type="PANTHER" id="PTHR22576">
    <property type="entry name" value="MUCOSA ASSOCIATED LYMPHOID TISSUE LYMPHOMA TRANSLOCATION PROTEIN 1/PARACASPASE"/>
    <property type="match status" value="1"/>
</dbReference>
<evidence type="ECO:0000313" key="6">
    <source>
        <dbReference type="EnsemblMetazoa" id="ASIC018040-PA"/>
    </source>
</evidence>
<name>A0A084WIF5_ANOSI</name>
<dbReference type="STRING" id="74873.A0A084WIF5"/>
<comment type="similarity">
    <text evidence="1 2">Belongs to the peptidase C14A family.</text>
</comment>
<dbReference type="Proteomes" id="UP000030765">
    <property type="component" value="Unassembled WGS sequence"/>
</dbReference>
<dbReference type="PROSITE" id="PS50208">
    <property type="entry name" value="CASPASE_P20"/>
    <property type="match status" value="1"/>
</dbReference>
<dbReference type="InterPro" id="IPR002138">
    <property type="entry name" value="Pept_C14_p10"/>
</dbReference>
<accession>A0A084WIF5</accession>
<reference evidence="6" key="2">
    <citation type="submission" date="2020-05" db="UniProtKB">
        <authorList>
            <consortium name="EnsemblMetazoa"/>
        </authorList>
    </citation>
    <scope>IDENTIFICATION</scope>
</reference>
<dbReference type="InterPro" id="IPR001309">
    <property type="entry name" value="Pept_C14_p20"/>
</dbReference>
<dbReference type="VEuPathDB" id="VectorBase:ASIC018040"/>
<dbReference type="EnsemblMetazoa" id="ASIC018040-RA">
    <property type="protein sequence ID" value="ASIC018040-PA"/>
    <property type="gene ID" value="ASIC018040"/>
</dbReference>
<evidence type="ECO:0000313" key="5">
    <source>
        <dbReference type="EMBL" id="KFB49999.1"/>
    </source>
</evidence>
<reference evidence="5 7" key="1">
    <citation type="journal article" date="2014" name="BMC Genomics">
        <title>Genome sequence of Anopheles sinensis provides insight into genetics basis of mosquito competence for malaria parasites.</title>
        <authorList>
            <person name="Zhou D."/>
            <person name="Zhang D."/>
            <person name="Ding G."/>
            <person name="Shi L."/>
            <person name="Hou Q."/>
            <person name="Ye Y."/>
            <person name="Xu Y."/>
            <person name="Zhou H."/>
            <person name="Xiong C."/>
            <person name="Li S."/>
            <person name="Yu J."/>
            <person name="Hong S."/>
            <person name="Yu X."/>
            <person name="Zou P."/>
            <person name="Chen C."/>
            <person name="Chang X."/>
            <person name="Wang W."/>
            <person name="Lv Y."/>
            <person name="Sun Y."/>
            <person name="Ma L."/>
            <person name="Shen B."/>
            <person name="Zhu C."/>
        </authorList>
    </citation>
    <scope>NUCLEOTIDE SEQUENCE [LARGE SCALE GENOMIC DNA]</scope>
</reference>
<dbReference type="OrthoDB" id="6116485at2759"/>
<dbReference type="Gene3D" id="3.40.50.1460">
    <property type="match status" value="1"/>
</dbReference>
<dbReference type="SUPFAM" id="SSF52129">
    <property type="entry name" value="Caspase-like"/>
    <property type="match status" value="1"/>
</dbReference>
<evidence type="ECO:0000256" key="2">
    <source>
        <dbReference type="RuleBase" id="RU003971"/>
    </source>
</evidence>
<dbReference type="VEuPathDB" id="VectorBase:ASIS014730"/>
<dbReference type="SMART" id="SM00115">
    <property type="entry name" value="CASc"/>
    <property type="match status" value="1"/>
</dbReference>
<dbReference type="InterPro" id="IPR029030">
    <property type="entry name" value="Caspase-like_dom_sf"/>
</dbReference>
<evidence type="ECO:0000256" key="1">
    <source>
        <dbReference type="ARBA" id="ARBA00010134"/>
    </source>
</evidence>
<gene>
    <name evidence="5" type="ORF">ZHAS_00018040</name>
</gene>
<dbReference type="GO" id="GO:0004197">
    <property type="term" value="F:cysteine-type endopeptidase activity"/>
    <property type="evidence" value="ECO:0007669"/>
    <property type="project" value="InterPro"/>
</dbReference>
<sequence length="264" mass="30383">MSYPVRTEVCYNTSHPSRGRALLINYEHDRPGSVKDTKDVYHVLEKLQFAVTVATNLKERELMDLLEKESKEDHTNSDCFVMVVMAHGTAPDMIKIMDGYFAMDRLWKDFVGNLCSSLKGKPKLFFIQSCRGNLEEKIQRKDAVPIIEKEENFLVSMHADLLVMYASYYKHAAYRDPTEGAWFIQALCNVLSGDIRQTDLLSLLTDVSYDVMYKYANRFAENGIYNLQIPMITSMLTKKFYFVEKYVPAVKGSKDTRYNVLAGK</sequence>
<keyword evidence="7" id="KW-1185">Reference proteome</keyword>
<dbReference type="InterPro" id="IPR015917">
    <property type="entry name" value="Pept_C14A"/>
</dbReference>
<dbReference type="InterPro" id="IPR052039">
    <property type="entry name" value="Caspase-related_regulators"/>
</dbReference>
<dbReference type="InterPro" id="IPR011600">
    <property type="entry name" value="Pept_C14_caspase"/>
</dbReference>
<evidence type="ECO:0000259" key="4">
    <source>
        <dbReference type="PROSITE" id="PS50208"/>
    </source>
</evidence>
<proteinExistence type="inferred from homology"/>